<accession>A0A918PMB2</accession>
<sequence>MHAIVAEPSLDVDFGDEDFLRRPWQPLSTLSDIALFCWSGRERTWIVKRQADVRPGNADKLLSSARLNHDELLAVCQAVIARGTGTTAAHAWDLRRTRESLTFGSGFHNCIGNILAKTKFEKATVQIFAAIDVKILVDQPDLLSRYNSRGFESLPVRFTL</sequence>
<evidence type="ECO:0000313" key="2">
    <source>
        <dbReference type="Proteomes" id="UP000648075"/>
    </source>
</evidence>
<dbReference type="GO" id="GO:0004497">
    <property type="term" value="F:monooxygenase activity"/>
    <property type="evidence" value="ECO:0007669"/>
    <property type="project" value="InterPro"/>
</dbReference>
<dbReference type="GO" id="GO:0016705">
    <property type="term" value="F:oxidoreductase activity, acting on paired donors, with incorporation or reduction of molecular oxygen"/>
    <property type="evidence" value="ECO:0007669"/>
    <property type="project" value="InterPro"/>
</dbReference>
<dbReference type="Proteomes" id="UP000648075">
    <property type="component" value="Unassembled WGS sequence"/>
</dbReference>
<name>A0A918PMB2_9SPHN</name>
<organism evidence="1 2">
    <name type="scientific">Novosphingobium colocasiae</name>
    <dbReference type="NCBI Taxonomy" id="1256513"/>
    <lineage>
        <taxon>Bacteria</taxon>
        <taxon>Pseudomonadati</taxon>
        <taxon>Pseudomonadota</taxon>
        <taxon>Alphaproteobacteria</taxon>
        <taxon>Sphingomonadales</taxon>
        <taxon>Sphingomonadaceae</taxon>
        <taxon>Novosphingobium</taxon>
    </lineage>
</organism>
<dbReference type="SUPFAM" id="SSF48264">
    <property type="entry name" value="Cytochrome P450"/>
    <property type="match status" value="1"/>
</dbReference>
<reference evidence="1" key="2">
    <citation type="submission" date="2020-09" db="EMBL/GenBank/DDBJ databases">
        <authorList>
            <person name="Sun Q."/>
            <person name="Kim S."/>
        </authorList>
    </citation>
    <scope>NUCLEOTIDE SEQUENCE</scope>
    <source>
        <strain evidence="1">KCTC 32255</strain>
    </source>
</reference>
<dbReference type="InterPro" id="IPR036396">
    <property type="entry name" value="Cyt_P450_sf"/>
</dbReference>
<reference evidence="1" key="1">
    <citation type="journal article" date="2014" name="Int. J. Syst. Evol. Microbiol.">
        <title>Complete genome sequence of Corynebacterium casei LMG S-19264T (=DSM 44701T), isolated from a smear-ripened cheese.</title>
        <authorList>
            <consortium name="US DOE Joint Genome Institute (JGI-PGF)"/>
            <person name="Walter F."/>
            <person name="Albersmeier A."/>
            <person name="Kalinowski J."/>
            <person name="Ruckert C."/>
        </authorList>
    </citation>
    <scope>NUCLEOTIDE SEQUENCE</scope>
    <source>
        <strain evidence="1">KCTC 32255</strain>
    </source>
</reference>
<keyword evidence="2" id="KW-1185">Reference proteome</keyword>
<dbReference type="Gene3D" id="1.10.630.10">
    <property type="entry name" value="Cytochrome P450"/>
    <property type="match status" value="1"/>
</dbReference>
<proteinExistence type="predicted"/>
<evidence type="ECO:0000313" key="1">
    <source>
        <dbReference type="EMBL" id="GGZ15069.1"/>
    </source>
</evidence>
<dbReference type="EMBL" id="BMZA01000020">
    <property type="protein sequence ID" value="GGZ15069.1"/>
    <property type="molecule type" value="Genomic_DNA"/>
</dbReference>
<dbReference type="GO" id="GO:0005506">
    <property type="term" value="F:iron ion binding"/>
    <property type="evidence" value="ECO:0007669"/>
    <property type="project" value="InterPro"/>
</dbReference>
<dbReference type="GO" id="GO:0020037">
    <property type="term" value="F:heme binding"/>
    <property type="evidence" value="ECO:0007669"/>
    <property type="project" value="InterPro"/>
</dbReference>
<gene>
    <name evidence="1" type="ORF">GCM10011614_32470</name>
</gene>
<comment type="caution">
    <text evidence="1">The sequence shown here is derived from an EMBL/GenBank/DDBJ whole genome shotgun (WGS) entry which is preliminary data.</text>
</comment>
<dbReference type="AlphaFoldDB" id="A0A918PMB2"/>
<protein>
    <submittedName>
        <fullName evidence="1">Uncharacterized protein</fullName>
    </submittedName>
</protein>